<comment type="caution">
    <text evidence="2">The sequence shown here is derived from an EMBL/GenBank/DDBJ whole genome shotgun (WGS) entry which is preliminary data.</text>
</comment>
<protein>
    <recommendedName>
        <fullName evidence="4">Protein TsetseEP domain-containing protein</fullName>
    </recommendedName>
</protein>
<dbReference type="AlphaFoldDB" id="A0AA38IX00"/>
<sequence length="246" mass="26748">MFRNVIFIVVASVLATHLSDANAVKIKSKATKIAPASLYDDALAKLVELKEIVNSAIQTGDKELDDDQKESTNYAEQQSDKAQVEIGDEANKIDGYVQDMVNLVEGAGLNPAQCLAPYQPQINQIKSDALLDLSNCITNVAKEVTQVYNDGVRDIHSTNDKVAQDEAQLAQCRSTQSILCVSPVVRQIDADKIELRETIETVVHKTTALIETVTNKVDGCTSSSVTNFETKGNAALSVLQDCFNNM</sequence>
<accession>A0AA38IX00</accession>
<keyword evidence="3" id="KW-1185">Reference proteome</keyword>
<evidence type="ECO:0000256" key="1">
    <source>
        <dbReference type="SAM" id="SignalP"/>
    </source>
</evidence>
<evidence type="ECO:0000313" key="3">
    <source>
        <dbReference type="Proteomes" id="UP001168821"/>
    </source>
</evidence>
<dbReference type="Proteomes" id="UP001168821">
    <property type="component" value="Unassembled WGS sequence"/>
</dbReference>
<evidence type="ECO:0000313" key="2">
    <source>
        <dbReference type="EMBL" id="KAJ3665297.1"/>
    </source>
</evidence>
<organism evidence="2 3">
    <name type="scientific">Zophobas morio</name>
    <dbReference type="NCBI Taxonomy" id="2755281"/>
    <lineage>
        <taxon>Eukaryota</taxon>
        <taxon>Metazoa</taxon>
        <taxon>Ecdysozoa</taxon>
        <taxon>Arthropoda</taxon>
        <taxon>Hexapoda</taxon>
        <taxon>Insecta</taxon>
        <taxon>Pterygota</taxon>
        <taxon>Neoptera</taxon>
        <taxon>Endopterygota</taxon>
        <taxon>Coleoptera</taxon>
        <taxon>Polyphaga</taxon>
        <taxon>Cucujiformia</taxon>
        <taxon>Tenebrionidae</taxon>
        <taxon>Zophobas</taxon>
    </lineage>
</organism>
<reference evidence="2" key="1">
    <citation type="journal article" date="2023" name="G3 (Bethesda)">
        <title>Whole genome assemblies of Zophobas morio and Tenebrio molitor.</title>
        <authorList>
            <person name="Kaur S."/>
            <person name="Stinson S.A."/>
            <person name="diCenzo G.C."/>
        </authorList>
    </citation>
    <scope>NUCLEOTIDE SEQUENCE</scope>
    <source>
        <strain evidence="2">QUZm001</strain>
    </source>
</reference>
<keyword evidence="1" id="KW-0732">Signal</keyword>
<proteinExistence type="predicted"/>
<name>A0AA38IX00_9CUCU</name>
<evidence type="ECO:0008006" key="4">
    <source>
        <dbReference type="Google" id="ProtNLM"/>
    </source>
</evidence>
<dbReference type="EMBL" id="JALNTZ010000001">
    <property type="protein sequence ID" value="KAJ3665297.1"/>
    <property type="molecule type" value="Genomic_DNA"/>
</dbReference>
<feature type="signal peptide" evidence="1">
    <location>
        <begin position="1"/>
        <end position="23"/>
    </location>
</feature>
<gene>
    <name evidence="2" type="ORF">Zmor_000798</name>
</gene>
<feature type="chain" id="PRO_5041210414" description="Protein TsetseEP domain-containing protein" evidence="1">
    <location>
        <begin position="24"/>
        <end position="246"/>
    </location>
</feature>